<sequence>MKISFSKINNLPFSIERDELNFSGYLLKKSQNLVDLNGKIVGKITHQCDRCGDEIFLNLNERVNLVLSDGIYKSEILEDVIEFFDGEIDLKEVLNSEIELLKSDYFYCEKCK</sequence>
<proteinExistence type="predicted"/>
<accession>A0A6L5WKA7</accession>
<organism evidence="1 2">
    <name type="scientific">Campylobacter portucalensis</name>
    <dbReference type="NCBI Taxonomy" id="2608384"/>
    <lineage>
        <taxon>Bacteria</taxon>
        <taxon>Pseudomonadati</taxon>
        <taxon>Campylobacterota</taxon>
        <taxon>Epsilonproteobacteria</taxon>
        <taxon>Campylobacterales</taxon>
        <taxon>Campylobacteraceae</taxon>
        <taxon>Campylobacter</taxon>
    </lineage>
</organism>
<comment type="caution">
    <text evidence="1">The sequence shown here is derived from an EMBL/GenBank/DDBJ whole genome shotgun (WGS) entry which is preliminary data.</text>
</comment>
<reference evidence="1 2" key="1">
    <citation type="submission" date="2019-09" db="EMBL/GenBank/DDBJ databases">
        <authorList>
            <person name="Silva M."/>
            <person name="Pereira G."/>
            <person name="Lopes-Da-Costa L."/>
            <person name="Silva E."/>
        </authorList>
    </citation>
    <scope>NUCLEOTIDE SEQUENCE [LARGE SCALE GENOMIC DNA]</scope>
    <source>
        <strain evidence="1 2">FMV-PI01</strain>
    </source>
</reference>
<dbReference type="EMBL" id="VWSJ01000012">
    <property type="protein sequence ID" value="MSN96455.1"/>
    <property type="molecule type" value="Genomic_DNA"/>
</dbReference>
<keyword evidence="2" id="KW-1185">Reference proteome</keyword>
<dbReference type="Proteomes" id="UP000476338">
    <property type="component" value="Unassembled WGS sequence"/>
</dbReference>
<dbReference type="AlphaFoldDB" id="A0A6L5WKA7"/>
<name>A0A6L5WKA7_9BACT</name>
<gene>
    <name evidence="1" type="ORF">F1B92_04575</name>
</gene>
<evidence type="ECO:0000313" key="2">
    <source>
        <dbReference type="Proteomes" id="UP000476338"/>
    </source>
</evidence>
<protein>
    <submittedName>
        <fullName evidence="1">DUF177 domain-containing protein</fullName>
    </submittedName>
</protein>
<reference evidence="1 2" key="2">
    <citation type="submission" date="2020-03" db="EMBL/GenBank/DDBJ databases">
        <title>Campylobacter portucalensis sp. nov., a new species of Campylobacter isolated from the reproductive tract of bulls.</title>
        <authorList>
            <person name="Silva M.F."/>
            <person name="Pereira G."/>
            <person name="Carneiro C."/>
            <person name="Hemphill A."/>
            <person name="Mateus L."/>
            <person name="Lopes-Da-Costa L."/>
            <person name="Silva E."/>
        </authorList>
    </citation>
    <scope>NUCLEOTIDE SEQUENCE [LARGE SCALE GENOMIC DNA]</scope>
    <source>
        <strain evidence="1 2">FMV-PI01</strain>
    </source>
</reference>
<evidence type="ECO:0000313" key="1">
    <source>
        <dbReference type="EMBL" id="MSN96455.1"/>
    </source>
</evidence>
<dbReference type="RefSeq" id="WP_154570727.1">
    <property type="nucleotide sequence ID" value="NZ_VWSJ01000012.1"/>
</dbReference>